<proteinExistence type="predicted"/>
<name>X1KX92_9ZZZZ</name>
<protein>
    <submittedName>
        <fullName evidence="1">Uncharacterized protein</fullName>
    </submittedName>
</protein>
<comment type="caution">
    <text evidence="1">The sequence shown here is derived from an EMBL/GenBank/DDBJ whole genome shotgun (WGS) entry which is preliminary data.</text>
</comment>
<sequence>KSKPIYWGLSENSYLSLLNSLIRYLFASSSVFLDIKILKYNIEVVSKIYFAGLGSK</sequence>
<gene>
    <name evidence="1" type="ORF">S06H3_03911</name>
</gene>
<organism evidence="1">
    <name type="scientific">marine sediment metagenome</name>
    <dbReference type="NCBI Taxonomy" id="412755"/>
    <lineage>
        <taxon>unclassified sequences</taxon>
        <taxon>metagenomes</taxon>
        <taxon>ecological metagenomes</taxon>
    </lineage>
</organism>
<evidence type="ECO:0000313" key="1">
    <source>
        <dbReference type="EMBL" id="GAH94789.1"/>
    </source>
</evidence>
<accession>X1KX92</accession>
<reference evidence="1" key="1">
    <citation type="journal article" date="2014" name="Front. Microbiol.">
        <title>High frequency of phylogenetically diverse reductive dehalogenase-homologous genes in deep subseafloor sedimentary metagenomes.</title>
        <authorList>
            <person name="Kawai M."/>
            <person name="Futagami T."/>
            <person name="Toyoda A."/>
            <person name="Takaki Y."/>
            <person name="Nishi S."/>
            <person name="Hori S."/>
            <person name="Arai W."/>
            <person name="Tsubouchi T."/>
            <person name="Morono Y."/>
            <person name="Uchiyama I."/>
            <person name="Ito T."/>
            <person name="Fujiyama A."/>
            <person name="Inagaki F."/>
            <person name="Takami H."/>
        </authorList>
    </citation>
    <scope>NUCLEOTIDE SEQUENCE</scope>
    <source>
        <strain evidence="1">Expedition CK06-06</strain>
    </source>
</reference>
<dbReference type="AlphaFoldDB" id="X1KX92"/>
<feature type="non-terminal residue" evidence="1">
    <location>
        <position position="1"/>
    </location>
</feature>
<dbReference type="EMBL" id="BARV01001324">
    <property type="protein sequence ID" value="GAH94789.1"/>
    <property type="molecule type" value="Genomic_DNA"/>
</dbReference>